<dbReference type="InParanoid" id="A0A672HIT7"/>
<dbReference type="AlphaFoldDB" id="A0A672HIT7"/>
<evidence type="ECO:0000313" key="7">
    <source>
        <dbReference type="Proteomes" id="UP000472267"/>
    </source>
</evidence>
<dbReference type="SUPFAM" id="SSF56112">
    <property type="entry name" value="Protein kinase-like (PK-like)"/>
    <property type="match status" value="1"/>
</dbReference>
<reference evidence="6" key="1">
    <citation type="submission" date="2019-06" db="EMBL/GenBank/DDBJ databases">
        <authorList>
            <consortium name="Wellcome Sanger Institute Data Sharing"/>
        </authorList>
    </citation>
    <scope>NUCLEOTIDE SEQUENCE [LARGE SCALE GENOMIC DNA]</scope>
</reference>
<dbReference type="PANTHER" id="PTHR24347">
    <property type="entry name" value="SERINE/THREONINE-PROTEIN KINASE"/>
    <property type="match status" value="1"/>
</dbReference>
<feature type="binding site" evidence="3">
    <location>
        <position position="66"/>
    </location>
    <ligand>
        <name>ATP</name>
        <dbReference type="ChEBI" id="CHEBI:30616"/>
    </ligand>
</feature>
<dbReference type="Pfam" id="PF00069">
    <property type="entry name" value="Pkinase"/>
    <property type="match status" value="1"/>
</dbReference>
<dbReference type="InterPro" id="IPR000719">
    <property type="entry name" value="Prot_kinase_dom"/>
</dbReference>
<dbReference type="Proteomes" id="UP000472267">
    <property type="component" value="Chromosome 9"/>
</dbReference>
<dbReference type="PROSITE" id="PS50011">
    <property type="entry name" value="PROTEIN_KINASE_DOM"/>
    <property type="match status" value="1"/>
</dbReference>
<evidence type="ECO:0000256" key="3">
    <source>
        <dbReference type="PROSITE-ProRule" id="PRU10141"/>
    </source>
</evidence>
<evidence type="ECO:0000256" key="1">
    <source>
        <dbReference type="ARBA" id="ARBA00022741"/>
    </source>
</evidence>
<reference evidence="6" key="3">
    <citation type="submission" date="2025-09" db="UniProtKB">
        <authorList>
            <consortium name="Ensembl"/>
        </authorList>
    </citation>
    <scope>IDENTIFICATION</scope>
</reference>
<dbReference type="GO" id="GO:0005524">
    <property type="term" value="F:ATP binding"/>
    <property type="evidence" value="ECO:0007669"/>
    <property type="project" value="UniProtKB-UniRule"/>
</dbReference>
<reference evidence="6" key="2">
    <citation type="submission" date="2025-08" db="UniProtKB">
        <authorList>
            <consortium name="Ensembl"/>
        </authorList>
    </citation>
    <scope>IDENTIFICATION</scope>
</reference>
<protein>
    <submittedName>
        <fullName evidence="6">Si:ch211-27e6.1</fullName>
    </submittedName>
</protein>
<feature type="domain" description="Protein kinase" evidence="5">
    <location>
        <begin position="1"/>
        <end position="286"/>
    </location>
</feature>
<dbReference type="Gene3D" id="3.30.200.20">
    <property type="entry name" value="Phosphorylase Kinase, domain 1"/>
    <property type="match status" value="1"/>
</dbReference>
<keyword evidence="4" id="KW-0808">Transferase</keyword>
<dbReference type="GO" id="GO:0004674">
    <property type="term" value="F:protein serine/threonine kinase activity"/>
    <property type="evidence" value="ECO:0007669"/>
    <property type="project" value="UniProtKB-KW"/>
</dbReference>
<dbReference type="Gene3D" id="1.10.510.10">
    <property type="entry name" value="Transferase(Phosphotransferase) domain 1"/>
    <property type="match status" value="1"/>
</dbReference>
<proteinExistence type="inferred from homology"/>
<keyword evidence="4" id="KW-0723">Serine/threonine-protein kinase</keyword>
<keyword evidence="4" id="KW-0418">Kinase</keyword>
<organism evidence="6 7">
    <name type="scientific">Salarias fasciatus</name>
    <name type="common">Jewelled blenny</name>
    <name type="synonym">Blennius fasciatus</name>
    <dbReference type="NCBI Taxonomy" id="181472"/>
    <lineage>
        <taxon>Eukaryota</taxon>
        <taxon>Metazoa</taxon>
        <taxon>Chordata</taxon>
        <taxon>Craniata</taxon>
        <taxon>Vertebrata</taxon>
        <taxon>Euteleostomi</taxon>
        <taxon>Actinopterygii</taxon>
        <taxon>Neopterygii</taxon>
        <taxon>Teleostei</taxon>
        <taxon>Neoteleostei</taxon>
        <taxon>Acanthomorphata</taxon>
        <taxon>Ovalentaria</taxon>
        <taxon>Blenniimorphae</taxon>
        <taxon>Blenniiformes</taxon>
        <taxon>Blennioidei</taxon>
        <taxon>Blenniidae</taxon>
        <taxon>Salariinae</taxon>
        <taxon>Salarias</taxon>
    </lineage>
</organism>
<accession>A0A672HIT7</accession>
<name>A0A672HIT7_SALFA</name>
<dbReference type="InterPro" id="IPR017441">
    <property type="entry name" value="Protein_kinase_ATP_BS"/>
</dbReference>
<dbReference type="InterPro" id="IPR008271">
    <property type="entry name" value="Ser/Thr_kinase_AS"/>
</dbReference>
<dbReference type="InterPro" id="IPR011009">
    <property type="entry name" value="Kinase-like_dom_sf"/>
</dbReference>
<evidence type="ECO:0000256" key="2">
    <source>
        <dbReference type="ARBA" id="ARBA00022840"/>
    </source>
</evidence>
<dbReference type="Ensembl" id="ENSSFAT00005030255.1">
    <property type="protein sequence ID" value="ENSSFAP00005029183.1"/>
    <property type="gene ID" value="ENSSFAG00005014830.1"/>
</dbReference>
<sequence length="286" mass="32398">TQHVSPHDEVNAHFIGEVLCSNTSVQYSRHSFERPSYDIQALIGRGGFSRVVRVGHMVTRRPFAIKMMELEAPEGRERRRCCGSSLAVFRWRWSRQLAGSVSKGHFTERDATHALRMVLAGLGYLHDPGITHCDLKPENLLYYHPGPDSRLLETDFGLASCSDVRRQVRPLRTTGGTPEYMSPEILLQSGSMPFEDDNRSRLFRSIVKRKFSFNGNLIQKQDWSLGSRCKNMQLHTEKVRGAVVVIMLTKRGLCGGANQRIRSRVQLEKLSSARFIRSNLTLKATG</sequence>
<comment type="similarity">
    <text evidence="4">Belongs to the protein kinase superfamily.</text>
</comment>
<dbReference type="PROSITE" id="PS00107">
    <property type="entry name" value="PROTEIN_KINASE_ATP"/>
    <property type="match status" value="1"/>
</dbReference>
<evidence type="ECO:0000259" key="5">
    <source>
        <dbReference type="PROSITE" id="PS50011"/>
    </source>
</evidence>
<evidence type="ECO:0000313" key="6">
    <source>
        <dbReference type="Ensembl" id="ENSSFAP00005029183.1"/>
    </source>
</evidence>
<keyword evidence="2 3" id="KW-0067">ATP-binding</keyword>
<dbReference type="PROSITE" id="PS00108">
    <property type="entry name" value="PROTEIN_KINASE_ST"/>
    <property type="match status" value="1"/>
</dbReference>
<keyword evidence="1 3" id="KW-0547">Nucleotide-binding</keyword>
<evidence type="ECO:0000256" key="4">
    <source>
        <dbReference type="RuleBase" id="RU000304"/>
    </source>
</evidence>
<dbReference type="SMART" id="SM00220">
    <property type="entry name" value="S_TKc"/>
    <property type="match status" value="1"/>
</dbReference>
<keyword evidence="7" id="KW-1185">Reference proteome</keyword>